<proteinExistence type="predicted"/>
<keyword evidence="2" id="KW-1185">Reference proteome</keyword>
<gene>
    <name evidence="1" type="ORF">SAMN05443431_101180</name>
</gene>
<name>A0A1I3IZ84_9FLAO</name>
<evidence type="ECO:0000313" key="2">
    <source>
        <dbReference type="Proteomes" id="UP000199559"/>
    </source>
</evidence>
<dbReference type="Proteomes" id="UP000199559">
    <property type="component" value="Unassembled WGS sequence"/>
</dbReference>
<reference evidence="2" key="1">
    <citation type="submission" date="2016-10" db="EMBL/GenBank/DDBJ databases">
        <authorList>
            <person name="Varghese N."/>
            <person name="Submissions S."/>
        </authorList>
    </citation>
    <scope>NUCLEOTIDE SEQUENCE [LARGE SCALE GENOMIC DNA]</scope>
    <source>
        <strain evidence="2">DSM 28881</strain>
    </source>
</reference>
<dbReference type="AlphaFoldDB" id="A0A1I3IZ84"/>
<accession>A0A1I3IZ84</accession>
<dbReference type="RefSeq" id="WP_157814064.1">
    <property type="nucleotide sequence ID" value="NZ_CANKYB010000001.1"/>
</dbReference>
<dbReference type="EMBL" id="FORM01000001">
    <property type="protein sequence ID" value="SFI53220.1"/>
    <property type="molecule type" value="Genomic_DNA"/>
</dbReference>
<organism evidence="1 2">
    <name type="scientific">Olleya namhaensis</name>
    <dbReference type="NCBI Taxonomy" id="1144750"/>
    <lineage>
        <taxon>Bacteria</taxon>
        <taxon>Pseudomonadati</taxon>
        <taxon>Bacteroidota</taxon>
        <taxon>Flavobacteriia</taxon>
        <taxon>Flavobacteriales</taxon>
        <taxon>Flavobacteriaceae</taxon>
    </lineage>
</organism>
<dbReference type="STRING" id="1144750.SAMN05443431_101180"/>
<sequence length="55" mass="6448">MKTTISIFNLIEIFTKAKRKLTKSINPQEHCEHKQLHDYYCDAEINKGIIDNSII</sequence>
<evidence type="ECO:0000313" key="1">
    <source>
        <dbReference type="EMBL" id="SFI53220.1"/>
    </source>
</evidence>
<protein>
    <submittedName>
        <fullName evidence="1">Uncharacterized protein</fullName>
    </submittedName>
</protein>